<evidence type="ECO:0000313" key="2">
    <source>
        <dbReference type="Proteomes" id="UP001596043"/>
    </source>
</evidence>
<proteinExistence type="predicted"/>
<organism evidence="1 2">
    <name type="scientific">Dokdonia ponticola</name>
    <dbReference type="NCBI Taxonomy" id="2041041"/>
    <lineage>
        <taxon>Bacteria</taxon>
        <taxon>Pseudomonadati</taxon>
        <taxon>Bacteroidota</taxon>
        <taxon>Flavobacteriia</taxon>
        <taxon>Flavobacteriales</taxon>
        <taxon>Flavobacteriaceae</taxon>
        <taxon>Dokdonia</taxon>
    </lineage>
</organism>
<dbReference type="Proteomes" id="UP001596043">
    <property type="component" value="Unassembled WGS sequence"/>
</dbReference>
<name>A0ABV9HU76_9FLAO</name>
<comment type="caution">
    <text evidence="1">The sequence shown here is derived from an EMBL/GenBank/DDBJ whole genome shotgun (WGS) entry which is preliminary data.</text>
</comment>
<dbReference type="RefSeq" id="WP_144665778.1">
    <property type="nucleotide sequence ID" value="NZ_JBHSFV010000001.1"/>
</dbReference>
<reference evidence="2" key="1">
    <citation type="journal article" date="2019" name="Int. J. Syst. Evol. Microbiol.">
        <title>The Global Catalogue of Microorganisms (GCM) 10K type strain sequencing project: providing services to taxonomists for standard genome sequencing and annotation.</title>
        <authorList>
            <consortium name="The Broad Institute Genomics Platform"/>
            <consortium name="The Broad Institute Genome Sequencing Center for Infectious Disease"/>
            <person name="Wu L."/>
            <person name="Ma J."/>
        </authorList>
    </citation>
    <scope>NUCLEOTIDE SEQUENCE [LARGE SCALE GENOMIC DNA]</scope>
    <source>
        <strain evidence="2">YJ-61-S</strain>
    </source>
</reference>
<evidence type="ECO:0000313" key="1">
    <source>
        <dbReference type="EMBL" id="MFC4632836.1"/>
    </source>
</evidence>
<accession>A0ABV9HU76</accession>
<dbReference type="EMBL" id="JBHSFV010000001">
    <property type="protein sequence ID" value="MFC4632836.1"/>
    <property type="molecule type" value="Genomic_DNA"/>
</dbReference>
<protein>
    <submittedName>
        <fullName evidence="1">Uncharacterized protein</fullName>
    </submittedName>
</protein>
<gene>
    <name evidence="1" type="ORF">ACFO3O_02895</name>
</gene>
<keyword evidence="2" id="KW-1185">Reference proteome</keyword>
<sequence>MKRIFKKKNVALTNKLKGAIAEISIDVFGYEKKISLNIISYTEHIATWQQIPVERLYLRIYQEQHKVLSYLYDQDVLMKEIPTDELAYFFLEDSIAALPNVRNKIAFSIKKYLKEFATANHICDQDVQIWLNVKQGVVTVKAFHKENYIKEISLLSLIKYFK</sequence>